<feature type="transmembrane region" description="Helical" evidence="1">
    <location>
        <begin position="280"/>
        <end position="304"/>
    </location>
</feature>
<protein>
    <submittedName>
        <fullName evidence="2">Uncharacterized protein</fullName>
    </submittedName>
</protein>
<keyword evidence="3" id="KW-1185">Reference proteome</keyword>
<accession>A0A0E3GQT8</accession>
<feature type="transmembrane region" description="Helical" evidence="1">
    <location>
        <begin position="202"/>
        <end position="224"/>
    </location>
</feature>
<feature type="transmembrane region" description="Helical" evidence="1">
    <location>
        <begin position="12"/>
        <end position="29"/>
    </location>
</feature>
<dbReference type="Gene3D" id="1.20.1730.10">
    <property type="entry name" value="Sodium/glucose cotransporter"/>
    <property type="match status" value="1"/>
</dbReference>
<dbReference type="InterPro" id="IPR038377">
    <property type="entry name" value="Na/Glc_symporter_sf"/>
</dbReference>
<name>A0A0E3GQT8_CLOSL</name>
<keyword evidence="1" id="KW-0812">Transmembrane</keyword>
<feature type="transmembrane region" description="Helical" evidence="1">
    <location>
        <begin position="316"/>
        <end position="336"/>
    </location>
</feature>
<dbReference type="STRING" id="1548.CSCA_2021"/>
<dbReference type="PANTHER" id="PTHR37814">
    <property type="entry name" value="CONSERVED MEMBRANE PROTEIN"/>
    <property type="match status" value="1"/>
</dbReference>
<keyword evidence="1" id="KW-1133">Transmembrane helix</keyword>
<feature type="transmembrane region" description="Helical" evidence="1">
    <location>
        <begin position="97"/>
        <end position="120"/>
    </location>
</feature>
<feature type="transmembrane region" description="Helical" evidence="1">
    <location>
        <begin position="342"/>
        <end position="360"/>
    </location>
</feature>
<feature type="transmembrane region" description="Helical" evidence="1">
    <location>
        <begin position="126"/>
        <end position="147"/>
    </location>
</feature>
<proteinExistence type="predicted"/>
<dbReference type="Proteomes" id="UP000033115">
    <property type="component" value="Chromosome"/>
</dbReference>
<feature type="transmembrane region" description="Helical" evidence="1">
    <location>
        <begin position="154"/>
        <end position="176"/>
    </location>
</feature>
<sequence>MQGGISVKKQSISIKKVAILAGAFCAYMIGSGFSTGQEVLQFFSTSGPVKGIIAALVYMVLMMFFTYILYGIGQREQFNNPYDVFEYYCGKYIGKFYTWYSVVLSYGIYIIMLAGAGATIHQYYGTAQYIGTYAVALVALVTVLLGVEKLIEIIGIIGPVEILFMIIMGIAALVTLGGQPNLLTVNGDLIVTSGFKTASNNWLWAAILYSLLGLMFGVAFFVINGQSAKSVKEARISCMIGTGFYTLAIILLTITETVYLDIIKGQQVPTLAIAKHIAPVLGLVFAVIIVLCVYASASSILLVVTRNFAADKTKKFYIIGIVLTAIGMFTGTLLPFDRLINILYPISGYSGIVFLGFVVYKEFINKNAFSMDKRANVDQMTKINE</sequence>
<evidence type="ECO:0000256" key="1">
    <source>
        <dbReference type="SAM" id="Phobius"/>
    </source>
</evidence>
<keyword evidence="1" id="KW-0472">Membrane</keyword>
<dbReference type="PANTHER" id="PTHR37814:SF1">
    <property type="entry name" value="MEMBRANE PROTEIN"/>
    <property type="match status" value="1"/>
</dbReference>
<feature type="transmembrane region" description="Helical" evidence="1">
    <location>
        <begin position="236"/>
        <end position="260"/>
    </location>
</feature>
<dbReference type="EMBL" id="CP009933">
    <property type="protein sequence ID" value="AKA69146.1"/>
    <property type="molecule type" value="Genomic_DNA"/>
</dbReference>
<gene>
    <name evidence="2" type="ORF">CSCA_2021</name>
</gene>
<organism evidence="2 3">
    <name type="scientific">Clostridium scatologenes</name>
    <dbReference type="NCBI Taxonomy" id="1548"/>
    <lineage>
        <taxon>Bacteria</taxon>
        <taxon>Bacillati</taxon>
        <taxon>Bacillota</taxon>
        <taxon>Clostridia</taxon>
        <taxon>Eubacteriales</taxon>
        <taxon>Clostridiaceae</taxon>
        <taxon>Clostridium</taxon>
    </lineage>
</organism>
<reference evidence="2 3" key="1">
    <citation type="journal article" date="2015" name="J. Biotechnol.">
        <title>Complete genome sequence of a malodorant-producing acetogen, Clostridium scatologenes ATCC 25775(T).</title>
        <authorList>
            <person name="Zhu Z."/>
            <person name="Guo T."/>
            <person name="Zheng H."/>
            <person name="Song T."/>
            <person name="Ouyang P."/>
            <person name="Xie J."/>
        </authorList>
    </citation>
    <scope>NUCLEOTIDE SEQUENCE [LARGE SCALE GENOMIC DNA]</scope>
    <source>
        <strain evidence="2 3">ATCC 25775</strain>
    </source>
</reference>
<feature type="transmembrane region" description="Helical" evidence="1">
    <location>
        <begin position="49"/>
        <end position="70"/>
    </location>
</feature>
<evidence type="ECO:0000313" key="3">
    <source>
        <dbReference type="Proteomes" id="UP000033115"/>
    </source>
</evidence>
<dbReference type="HOGENOM" id="CLU_043930_0_1_9"/>
<dbReference type="KEGG" id="csq:CSCA_2021"/>
<evidence type="ECO:0000313" key="2">
    <source>
        <dbReference type="EMBL" id="AKA69146.1"/>
    </source>
</evidence>
<dbReference type="InterPro" id="IPR038728">
    <property type="entry name" value="YkvI-like"/>
</dbReference>
<dbReference type="AlphaFoldDB" id="A0A0E3GQT8"/>